<comment type="caution">
    <text evidence="8">The sequence shown here is derived from an EMBL/GenBank/DDBJ whole genome shotgun (WGS) entry which is preliminary data.</text>
</comment>
<evidence type="ECO:0000313" key="9">
    <source>
        <dbReference type="Proteomes" id="UP000605846"/>
    </source>
</evidence>
<dbReference type="Pfam" id="PF00170">
    <property type="entry name" value="bZIP_1"/>
    <property type="match status" value="1"/>
</dbReference>
<feature type="compositionally biased region" description="Basic and acidic residues" evidence="6">
    <location>
        <begin position="21"/>
        <end position="75"/>
    </location>
</feature>
<dbReference type="InterPro" id="IPR004827">
    <property type="entry name" value="bZIP"/>
</dbReference>
<sequence>MTDTETTVASDTSFTTTISEQEEKPVLEEAQNKSHQDKSTNKRTAKEEPDDCKETKARKTSVETDLDVKVHEDTPKPSCSGVDSEISNQPDPERKESAEPINSDEQTSTVDSSSVVTVPSTSEGCNTALIGIPSSNTQAGNPLPLLSEQQHQQLLQTYAQANGQDLANLTASSLAQAMVSPIALPGLTQSLLQHLQGGNVITTLPGPPQLPQPTSIPQDQNSAVAEDVQTTKRGSTVRNLTNDERRQRRLLRNRVAAKECRKKKKQYIHDMEEKIQRLETENATLRKEVEELTTKLSIGGDLHNSESYRLMKEVEELNAKLGMGHLPTGSSALTTAIMAAVNQQQQSQAQPSQPQPQPQTQPQPQPQQHHSSPQPIAPRPISMTDQEQRRPDEIKTNDVKVSELDAELK</sequence>
<dbReference type="CDD" id="cd14690">
    <property type="entry name" value="bZIP_CREB1"/>
    <property type="match status" value="1"/>
</dbReference>
<dbReference type="PROSITE" id="PS50217">
    <property type="entry name" value="BZIP"/>
    <property type="match status" value="1"/>
</dbReference>
<evidence type="ECO:0000256" key="3">
    <source>
        <dbReference type="ARBA" id="ARBA00023163"/>
    </source>
</evidence>
<dbReference type="GO" id="GO:0003700">
    <property type="term" value="F:DNA-binding transcription factor activity"/>
    <property type="evidence" value="ECO:0007669"/>
    <property type="project" value="InterPro"/>
</dbReference>
<dbReference type="Gene3D" id="1.20.5.170">
    <property type="match status" value="1"/>
</dbReference>
<gene>
    <name evidence="8" type="ORF">EC973_005585</name>
</gene>
<reference evidence="8" key="1">
    <citation type="submission" date="2020-01" db="EMBL/GenBank/DDBJ databases">
        <title>Genome Sequencing of Three Apophysomyces-Like Fungal Strains Confirms a Novel Fungal Genus in the Mucoromycota with divergent Burkholderia-like Endosymbiotic Bacteria.</title>
        <authorList>
            <person name="Stajich J.E."/>
            <person name="Macias A.M."/>
            <person name="Carter-House D."/>
            <person name="Lovett B."/>
            <person name="Kasson L.R."/>
            <person name="Berry K."/>
            <person name="Grigoriev I."/>
            <person name="Chang Y."/>
            <person name="Spatafora J."/>
            <person name="Kasson M.T."/>
        </authorList>
    </citation>
    <scope>NUCLEOTIDE SEQUENCE</scope>
    <source>
        <strain evidence="8">NRRL A-21654</strain>
    </source>
</reference>
<dbReference type="SUPFAM" id="SSF57959">
    <property type="entry name" value="Leucine zipper domain"/>
    <property type="match status" value="1"/>
</dbReference>
<dbReference type="EMBL" id="JABAYA010000032">
    <property type="protein sequence ID" value="KAF7728747.1"/>
    <property type="molecule type" value="Genomic_DNA"/>
</dbReference>
<feature type="compositionally biased region" description="Low complexity" evidence="6">
    <location>
        <begin position="1"/>
        <end position="17"/>
    </location>
</feature>
<name>A0A8H7BRI3_9FUNG</name>
<dbReference type="GO" id="GO:0005634">
    <property type="term" value="C:nucleus"/>
    <property type="evidence" value="ECO:0007669"/>
    <property type="project" value="UniProtKB-SubCell"/>
</dbReference>
<protein>
    <recommendedName>
        <fullName evidence="7">BZIP domain-containing protein</fullName>
    </recommendedName>
</protein>
<dbReference type="SMART" id="SM00338">
    <property type="entry name" value="BRLZ"/>
    <property type="match status" value="1"/>
</dbReference>
<feature type="compositionally biased region" description="Pro residues" evidence="6">
    <location>
        <begin position="353"/>
        <end position="365"/>
    </location>
</feature>
<feature type="region of interest" description="Disordered" evidence="6">
    <location>
        <begin position="1"/>
        <end position="119"/>
    </location>
</feature>
<accession>A0A8H7BRI3</accession>
<dbReference type="OrthoDB" id="295274at2759"/>
<evidence type="ECO:0000256" key="1">
    <source>
        <dbReference type="ARBA" id="ARBA00004123"/>
    </source>
</evidence>
<feature type="compositionally biased region" description="Low complexity" evidence="6">
    <location>
        <begin position="343"/>
        <end position="352"/>
    </location>
</feature>
<keyword evidence="5" id="KW-0175">Coiled coil</keyword>
<evidence type="ECO:0000256" key="4">
    <source>
        <dbReference type="ARBA" id="ARBA00023242"/>
    </source>
</evidence>
<comment type="subcellular location">
    <subcellularLocation>
        <location evidence="1">Nucleus</location>
    </subcellularLocation>
</comment>
<evidence type="ECO:0000256" key="6">
    <source>
        <dbReference type="SAM" id="MobiDB-lite"/>
    </source>
</evidence>
<dbReference type="InterPro" id="IPR046347">
    <property type="entry name" value="bZIP_sf"/>
</dbReference>
<dbReference type="PRINTS" id="PR00041">
    <property type="entry name" value="LEUZIPPRCREB"/>
</dbReference>
<evidence type="ECO:0000256" key="5">
    <source>
        <dbReference type="SAM" id="Coils"/>
    </source>
</evidence>
<proteinExistence type="predicted"/>
<dbReference type="PROSITE" id="PS00036">
    <property type="entry name" value="BZIP_BASIC"/>
    <property type="match status" value="1"/>
</dbReference>
<feature type="compositionally biased region" description="Low complexity" evidence="6">
    <location>
        <begin position="107"/>
        <end position="119"/>
    </location>
</feature>
<keyword evidence="2" id="KW-0805">Transcription regulation</keyword>
<evidence type="ECO:0000313" key="8">
    <source>
        <dbReference type="EMBL" id="KAF7728747.1"/>
    </source>
</evidence>
<organism evidence="8 9">
    <name type="scientific">Apophysomyces ossiformis</name>
    <dbReference type="NCBI Taxonomy" id="679940"/>
    <lineage>
        <taxon>Eukaryota</taxon>
        <taxon>Fungi</taxon>
        <taxon>Fungi incertae sedis</taxon>
        <taxon>Mucoromycota</taxon>
        <taxon>Mucoromycotina</taxon>
        <taxon>Mucoromycetes</taxon>
        <taxon>Mucorales</taxon>
        <taxon>Mucorineae</taxon>
        <taxon>Mucoraceae</taxon>
        <taxon>Apophysomyces</taxon>
    </lineage>
</organism>
<dbReference type="Proteomes" id="UP000605846">
    <property type="component" value="Unassembled WGS sequence"/>
</dbReference>
<feature type="coiled-coil region" evidence="5">
    <location>
        <begin position="261"/>
        <end position="295"/>
    </location>
</feature>
<feature type="compositionally biased region" description="Basic and acidic residues" evidence="6">
    <location>
        <begin position="386"/>
        <end position="409"/>
    </location>
</feature>
<evidence type="ECO:0000256" key="2">
    <source>
        <dbReference type="ARBA" id="ARBA00023015"/>
    </source>
</evidence>
<feature type="region of interest" description="Disordered" evidence="6">
    <location>
        <begin position="341"/>
        <end position="409"/>
    </location>
</feature>
<feature type="domain" description="BZIP" evidence="7">
    <location>
        <begin position="243"/>
        <end position="297"/>
    </location>
</feature>
<keyword evidence="4" id="KW-0539">Nucleus</keyword>
<keyword evidence="3" id="KW-0804">Transcription</keyword>
<dbReference type="PANTHER" id="PTHR19304">
    <property type="entry name" value="CYCLIC-AMP RESPONSE ELEMENT BINDING PROTEIN"/>
    <property type="match status" value="1"/>
</dbReference>
<evidence type="ECO:0000259" key="7">
    <source>
        <dbReference type="PROSITE" id="PS50217"/>
    </source>
</evidence>
<keyword evidence="9" id="KW-1185">Reference proteome</keyword>
<dbReference type="InterPro" id="IPR051027">
    <property type="entry name" value="bZIP_transcription_factors"/>
</dbReference>
<dbReference type="AlphaFoldDB" id="A0A8H7BRI3"/>